<dbReference type="RefSeq" id="WP_080492896.1">
    <property type="nucleotide sequence ID" value="NZ_MPOM01000070.1"/>
</dbReference>
<comment type="caution">
    <text evidence="2">The sequence shown here is derived from an EMBL/GenBank/DDBJ whole genome shotgun (WGS) entry which is preliminary data.</text>
</comment>
<proteinExistence type="predicted"/>
<accession>A0A1C4DSR3</accession>
<dbReference type="AlphaFoldDB" id="A0A1C4DSR3"/>
<evidence type="ECO:0000313" key="3">
    <source>
        <dbReference type="Proteomes" id="UP000186535"/>
    </source>
</evidence>
<sequence>MESITQIIDDLKNRIDDLQSDNEGLKQALLAASSSTEVLSRRVNVLEEGLAAKVDVLHVRQMIKQSEVIKKINESESVGMDCKVFIALDGKVSLESIVKQTTDSIKISANDIKGV</sequence>
<evidence type="ECO:0000313" key="2">
    <source>
        <dbReference type="EMBL" id="OKA30454.1"/>
    </source>
</evidence>
<protein>
    <submittedName>
        <fullName evidence="2">Uncharacterized protein</fullName>
    </submittedName>
</protein>
<name>A0A1C4DSR3_BACCE</name>
<keyword evidence="1" id="KW-0175">Coiled coil</keyword>
<organism evidence="2 3">
    <name type="scientific">Bacillus cereus</name>
    <dbReference type="NCBI Taxonomy" id="1396"/>
    <lineage>
        <taxon>Bacteria</taxon>
        <taxon>Bacillati</taxon>
        <taxon>Bacillota</taxon>
        <taxon>Bacilli</taxon>
        <taxon>Bacillales</taxon>
        <taxon>Bacillaceae</taxon>
        <taxon>Bacillus</taxon>
        <taxon>Bacillus cereus group</taxon>
    </lineage>
</organism>
<feature type="coiled-coil region" evidence="1">
    <location>
        <begin position="1"/>
        <end position="28"/>
    </location>
</feature>
<evidence type="ECO:0000256" key="1">
    <source>
        <dbReference type="SAM" id="Coils"/>
    </source>
</evidence>
<reference evidence="2 3" key="1">
    <citation type="submission" date="2016-11" db="EMBL/GenBank/DDBJ databases">
        <title>Identification of Bacillus cereus isolated from egg-white.</title>
        <authorList>
            <person name="Soni A."/>
            <person name="Oey I."/>
            <person name="Silcock P."/>
            <person name="Bremer P."/>
        </authorList>
    </citation>
    <scope>NUCLEOTIDE SEQUENCE [LARGE SCALE GENOMIC DNA]</scope>
    <source>
        <strain evidence="2 3">NZAS03</strain>
    </source>
</reference>
<dbReference type="Proteomes" id="UP000186535">
    <property type="component" value="Unassembled WGS sequence"/>
</dbReference>
<gene>
    <name evidence="2" type="ORF">BJR07_29740</name>
</gene>
<dbReference type="EMBL" id="MPON01000037">
    <property type="protein sequence ID" value="OKA30454.1"/>
    <property type="molecule type" value="Genomic_DNA"/>
</dbReference>